<dbReference type="EMBL" id="VOHM01000008">
    <property type="protein sequence ID" value="TWT26622.1"/>
    <property type="molecule type" value="Genomic_DNA"/>
</dbReference>
<keyword evidence="1" id="KW-1133">Transmembrane helix</keyword>
<keyword evidence="1" id="KW-0812">Transmembrane</keyword>
<evidence type="ECO:0000313" key="2">
    <source>
        <dbReference type="EMBL" id="TWT26622.1"/>
    </source>
</evidence>
<proteinExistence type="predicted"/>
<accession>A0A5C5ULR3</accession>
<feature type="transmembrane region" description="Helical" evidence="1">
    <location>
        <begin position="198"/>
        <end position="215"/>
    </location>
</feature>
<keyword evidence="1" id="KW-0472">Membrane</keyword>
<evidence type="ECO:0000256" key="1">
    <source>
        <dbReference type="SAM" id="Phobius"/>
    </source>
</evidence>
<dbReference type="Proteomes" id="UP000320791">
    <property type="component" value="Unassembled WGS sequence"/>
</dbReference>
<feature type="transmembrane region" description="Helical" evidence="1">
    <location>
        <begin position="12"/>
        <end position="34"/>
    </location>
</feature>
<feature type="transmembrane region" description="Helical" evidence="1">
    <location>
        <begin position="273"/>
        <end position="290"/>
    </location>
</feature>
<gene>
    <name evidence="2" type="ORF">FRX94_05180</name>
</gene>
<reference evidence="2 3" key="1">
    <citation type="submission" date="2019-08" db="EMBL/GenBank/DDBJ databases">
        <authorList>
            <person name="Lei W."/>
        </authorList>
    </citation>
    <scope>NUCLEOTIDE SEQUENCE [LARGE SCALE GENOMIC DNA]</scope>
    <source>
        <strain evidence="2 3">CCUG 58627</strain>
    </source>
</reference>
<protein>
    <submittedName>
        <fullName evidence="2">Uncharacterized protein</fullName>
    </submittedName>
</protein>
<dbReference type="RefSeq" id="WP_146324066.1">
    <property type="nucleotide sequence ID" value="NZ_BAABLR010000024.1"/>
</dbReference>
<feature type="transmembrane region" description="Helical" evidence="1">
    <location>
        <begin position="249"/>
        <end position="267"/>
    </location>
</feature>
<feature type="transmembrane region" description="Helical" evidence="1">
    <location>
        <begin position="95"/>
        <end position="117"/>
    </location>
</feature>
<name>A0A5C5ULR3_9CORY</name>
<comment type="caution">
    <text evidence="2">The sequence shown here is derived from an EMBL/GenBank/DDBJ whole genome shotgun (WGS) entry which is preliminary data.</text>
</comment>
<sequence length="341" mass="36265">MSTIIAKTLDALYLLVALALAIGIVFGAASWLTAHLPMPSQGLPTLVAAGALVLAMGLSAWLAEGMLPLLAEPEPRWVYYDRPLRVLHVVDSETWIQVAVFAIVGLLLGATIGLPLLGSATSCSFRVLCGVRWKLRLPGLLQAGKTRLVTTGLWTLYDAANTSAGLAATWLRRNPKANYAAPTANTWVLFCRRVARRSYLLVLFAIQLLLVVATAHLDSKVALLFVLAWAILGAGFYRAADLSQLGVRSVVPSVVLLIHGCIAAIAVHLAWGYTHPVMGAIATIVAVVWISQRRGADRAAVQPAASVDPGLGVAVPTDALQYHGRGLRFGSAAIGLIWYAL</sequence>
<evidence type="ECO:0000313" key="3">
    <source>
        <dbReference type="Proteomes" id="UP000320791"/>
    </source>
</evidence>
<dbReference type="AlphaFoldDB" id="A0A5C5ULR3"/>
<feature type="transmembrane region" description="Helical" evidence="1">
    <location>
        <begin position="221"/>
        <end position="237"/>
    </location>
</feature>
<dbReference type="OrthoDB" id="4424153at2"/>
<organism evidence="2 3">
    <name type="scientific">Corynebacterium canis</name>
    <dbReference type="NCBI Taxonomy" id="679663"/>
    <lineage>
        <taxon>Bacteria</taxon>
        <taxon>Bacillati</taxon>
        <taxon>Actinomycetota</taxon>
        <taxon>Actinomycetes</taxon>
        <taxon>Mycobacteriales</taxon>
        <taxon>Corynebacteriaceae</taxon>
        <taxon>Corynebacterium</taxon>
    </lineage>
</organism>
<keyword evidence="3" id="KW-1185">Reference proteome</keyword>